<comment type="subunit">
    <text evidence="8">Monomer.</text>
</comment>
<dbReference type="GO" id="GO:1902758">
    <property type="term" value="P:bis(molybdopterin guanine dinucleotide)molybdenum biosynthetic process"/>
    <property type="evidence" value="ECO:0007669"/>
    <property type="project" value="TreeGrafter"/>
</dbReference>
<comment type="caution">
    <text evidence="10">The sequence shown here is derived from an EMBL/GenBank/DDBJ whole genome shotgun (WGS) entry which is preliminary data.</text>
</comment>
<sequence length="198" mass="21492">MAEQVAAVVLAGGLARRMGGNDKGLVQLGQRSMIEYAIDCLSAQVEQVVINANRNLEKYAQFGLPLVSDESNDFAGPLAGVAAAMTAVNSQWLVSAPCDCPLLPSDLVERMLAKAQQENALVAVAHDGERPQHVVLLVHTSLYQSINEFLARGDRKIVLWYRQHPYVEVDFSDCASAFVNVNTPEQCAEVEALLKPNS</sequence>
<accession>A0AA37W1Z7</accession>
<comment type="cofactor">
    <cofactor evidence="8">
        <name>Mg(2+)</name>
        <dbReference type="ChEBI" id="CHEBI:18420"/>
    </cofactor>
</comment>
<dbReference type="GO" id="GO:0005525">
    <property type="term" value="F:GTP binding"/>
    <property type="evidence" value="ECO:0007669"/>
    <property type="project" value="UniProtKB-UniRule"/>
</dbReference>
<comment type="subcellular location">
    <subcellularLocation>
        <location evidence="8">Cytoplasm</location>
    </subcellularLocation>
</comment>
<gene>
    <name evidence="8 10" type="primary">mobA</name>
    <name evidence="10" type="ORF">GCM10007895_28470</name>
</gene>
<evidence type="ECO:0000313" key="11">
    <source>
        <dbReference type="Proteomes" id="UP001161422"/>
    </source>
</evidence>
<keyword evidence="2 8" id="KW-0808">Transferase</keyword>
<evidence type="ECO:0000256" key="6">
    <source>
        <dbReference type="ARBA" id="ARBA00023134"/>
    </source>
</evidence>
<feature type="binding site" evidence="8">
    <location>
        <begin position="10"/>
        <end position="12"/>
    </location>
    <ligand>
        <name>GTP</name>
        <dbReference type="ChEBI" id="CHEBI:37565"/>
    </ligand>
</feature>
<reference evidence="10" key="2">
    <citation type="submission" date="2023-01" db="EMBL/GenBank/DDBJ databases">
        <title>Draft genome sequence of Paraferrimonas sedimenticola strain NBRC 101628.</title>
        <authorList>
            <person name="Sun Q."/>
            <person name="Mori K."/>
        </authorList>
    </citation>
    <scope>NUCLEOTIDE SEQUENCE</scope>
    <source>
        <strain evidence="10">NBRC 101628</strain>
    </source>
</reference>
<dbReference type="HAMAP" id="MF_00316">
    <property type="entry name" value="MobA"/>
    <property type="match status" value="1"/>
</dbReference>
<proteinExistence type="inferred from homology"/>
<dbReference type="Gene3D" id="3.90.550.10">
    <property type="entry name" value="Spore Coat Polysaccharide Biosynthesis Protein SpsA, Chain A"/>
    <property type="match status" value="1"/>
</dbReference>
<feature type="binding site" evidence="8">
    <location>
        <position position="99"/>
    </location>
    <ligand>
        <name>GTP</name>
        <dbReference type="ChEBI" id="CHEBI:37565"/>
    </ligand>
</feature>
<reference evidence="10" key="1">
    <citation type="journal article" date="2014" name="Int. J. Syst. Evol. Microbiol.">
        <title>Complete genome sequence of Corynebacterium casei LMG S-19264T (=DSM 44701T), isolated from a smear-ripened cheese.</title>
        <authorList>
            <consortium name="US DOE Joint Genome Institute (JGI-PGF)"/>
            <person name="Walter F."/>
            <person name="Albersmeier A."/>
            <person name="Kalinowski J."/>
            <person name="Ruckert C."/>
        </authorList>
    </citation>
    <scope>NUCLEOTIDE SEQUENCE</scope>
    <source>
        <strain evidence="10">NBRC 101628</strain>
    </source>
</reference>
<evidence type="ECO:0000259" key="9">
    <source>
        <dbReference type="Pfam" id="PF12804"/>
    </source>
</evidence>
<evidence type="ECO:0000256" key="7">
    <source>
        <dbReference type="ARBA" id="ARBA00023150"/>
    </source>
</evidence>
<dbReference type="Pfam" id="PF12804">
    <property type="entry name" value="NTP_transf_3"/>
    <property type="match status" value="1"/>
</dbReference>
<dbReference type="EMBL" id="BSNC01000006">
    <property type="protein sequence ID" value="GLP97540.1"/>
    <property type="molecule type" value="Genomic_DNA"/>
</dbReference>
<dbReference type="Proteomes" id="UP001161422">
    <property type="component" value="Unassembled WGS sequence"/>
</dbReference>
<dbReference type="GO" id="GO:0061603">
    <property type="term" value="F:molybdenum cofactor guanylyltransferase activity"/>
    <property type="evidence" value="ECO:0007669"/>
    <property type="project" value="UniProtKB-EC"/>
</dbReference>
<evidence type="ECO:0000256" key="2">
    <source>
        <dbReference type="ARBA" id="ARBA00022679"/>
    </source>
</evidence>
<evidence type="ECO:0000313" key="10">
    <source>
        <dbReference type="EMBL" id="GLP97540.1"/>
    </source>
</evidence>
<dbReference type="InterPro" id="IPR025877">
    <property type="entry name" value="MobA-like_NTP_Trfase"/>
</dbReference>
<evidence type="ECO:0000256" key="1">
    <source>
        <dbReference type="ARBA" id="ARBA00022490"/>
    </source>
</evidence>
<keyword evidence="6 8" id="KW-0342">GTP-binding</keyword>
<evidence type="ECO:0000256" key="3">
    <source>
        <dbReference type="ARBA" id="ARBA00022723"/>
    </source>
</evidence>
<feature type="domain" description="MobA-like NTP transferase" evidence="9">
    <location>
        <begin position="7"/>
        <end position="159"/>
    </location>
</feature>
<dbReference type="GO" id="GO:0046872">
    <property type="term" value="F:metal ion binding"/>
    <property type="evidence" value="ECO:0007669"/>
    <property type="project" value="UniProtKB-KW"/>
</dbReference>
<keyword evidence="5 8" id="KW-0460">Magnesium</keyword>
<feature type="binding site" evidence="8">
    <location>
        <position position="23"/>
    </location>
    <ligand>
        <name>GTP</name>
        <dbReference type="ChEBI" id="CHEBI:37565"/>
    </ligand>
</feature>
<name>A0AA37W1Z7_9GAMM</name>
<keyword evidence="1 8" id="KW-0963">Cytoplasm</keyword>
<dbReference type="CDD" id="cd02503">
    <property type="entry name" value="MobA"/>
    <property type="match status" value="1"/>
</dbReference>
<dbReference type="InterPro" id="IPR013482">
    <property type="entry name" value="Molybde_CF_guanTrfase"/>
</dbReference>
<keyword evidence="3 8" id="KW-0479">Metal-binding</keyword>
<dbReference type="InterPro" id="IPR029044">
    <property type="entry name" value="Nucleotide-diphossugar_trans"/>
</dbReference>
<dbReference type="GO" id="GO:0005737">
    <property type="term" value="C:cytoplasm"/>
    <property type="evidence" value="ECO:0007669"/>
    <property type="project" value="UniProtKB-SubCell"/>
</dbReference>
<feature type="binding site" evidence="8">
    <location>
        <position position="99"/>
    </location>
    <ligand>
        <name>Mg(2+)</name>
        <dbReference type="ChEBI" id="CHEBI:18420"/>
    </ligand>
</feature>
<evidence type="ECO:0000256" key="5">
    <source>
        <dbReference type="ARBA" id="ARBA00022842"/>
    </source>
</evidence>
<dbReference type="NCBIfam" id="TIGR02665">
    <property type="entry name" value="molyb_mobA"/>
    <property type="match status" value="1"/>
</dbReference>
<comment type="similarity">
    <text evidence="8">Belongs to the MobA family.</text>
</comment>
<dbReference type="PANTHER" id="PTHR19136">
    <property type="entry name" value="MOLYBDENUM COFACTOR GUANYLYLTRANSFERASE"/>
    <property type="match status" value="1"/>
</dbReference>
<dbReference type="PANTHER" id="PTHR19136:SF81">
    <property type="entry name" value="MOLYBDENUM COFACTOR GUANYLYLTRANSFERASE"/>
    <property type="match status" value="1"/>
</dbReference>
<dbReference type="EC" id="2.7.7.77" evidence="8"/>
<dbReference type="RefSeq" id="WP_095504622.1">
    <property type="nucleotide sequence ID" value="NZ_BSNC01000006.1"/>
</dbReference>
<comment type="function">
    <text evidence="8">Transfers a GMP moiety from GTP to Mo-molybdopterin (Mo-MPT) cofactor (Moco or molybdenum cofactor) to form Mo-molybdopterin guanine dinucleotide (Mo-MGD) cofactor.</text>
</comment>
<evidence type="ECO:0000256" key="4">
    <source>
        <dbReference type="ARBA" id="ARBA00022741"/>
    </source>
</evidence>
<keyword evidence="10" id="KW-0548">Nucleotidyltransferase</keyword>
<dbReference type="AlphaFoldDB" id="A0AA37W1Z7"/>
<comment type="domain">
    <text evidence="8">The N-terminal domain determines nucleotide recognition and specific binding, while the C-terminal domain determines the specific binding to the target protein.</text>
</comment>
<keyword evidence="11" id="KW-1185">Reference proteome</keyword>
<evidence type="ECO:0000256" key="8">
    <source>
        <dbReference type="HAMAP-Rule" id="MF_00316"/>
    </source>
</evidence>
<organism evidence="10 11">
    <name type="scientific">Paraferrimonas sedimenticola</name>
    <dbReference type="NCBI Taxonomy" id="375674"/>
    <lineage>
        <taxon>Bacteria</taxon>
        <taxon>Pseudomonadati</taxon>
        <taxon>Pseudomonadota</taxon>
        <taxon>Gammaproteobacteria</taxon>
        <taxon>Alteromonadales</taxon>
        <taxon>Ferrimonadaceae</taxon>
        <taxon>Paraferrimonas</taxon>
    </lineage>
</organism>
<dbReference type="SUPFAM" id="SSF53448">
    <property type="entry name" value="Nucleotide-diphospho-sugar transferases"/>
    <property type="match status" value="1"/>
</dbReference>
<feature type="binding site" evidence="8">
    <location>
        <position position="51"/>
    </location>
    <ligand>
        <name>GTP</name>
        <dbReference type="ChEBI" id="CHEBI:37565"/>
    </ligand>
</feature>
<comment type="catalytic activity">
    <reaction evidence="8">
        <text>Mo-molybdopterin + GTP + H(+) = Mo-molybdopterin guanine dinucleotide + diphosphate</text>
        <dbReference type="Rhea" id="RHEA:34243"/>
        <dbReference type="ChEBI" id="CHEBI:15378"/>
        <dbReference type="ChEBI" id="CHEBI:33019"/>
        <dbReference type="ChEBI" id="CHEBI:37565"/>
        <dbReference type="ChEBI" id="CHEBI:71302"/>
        <dbReference type="ChEBI" id="CHEBI:71310"/>
        <dbReference type="EC" id="2.7.7.77"/>
    </reaction>
</comment>
<feature type="binding site" evidence="8">
    <location>
        <position position="69"/>
    </location>
    <ligand>
        <name>GTP</name>
        <dbReference type="ChEBI" id="CHEBI:37565"/>
    </ligand>
</feature>
<protein>
    <recommendedName>
        <fullName evidence="8">Molybdenum cofactor guanylyltransferase</fullName>
        <shortName evidence="8">MoCo guanylyltransferase</shortName>
        <ecNumber evidence="8">2.7.7.77</ecNumber>
    </recommendedName>
    <alternativeName>
        <fullName evidence="8">GTP:molybdopterin guanylyltransferase</fullName>
    </alternativeName>
    <alternativeName>
        <fullName evidence="8">Mo-MPT guanylyltransferase</fullName>
    </alternativeName>
    <alternativeName>
        <fullName evidence="8">Molybdopterin guanylyltransferase</fullName>
    </alternativeName>
    <alternativeName>
        <fullName evidence="8">Molybdopterin-guanine dinucleotide synthase</fullName>
        <shortName evidence="8">MGD synthase</shortName>
    </alternativeName>
</protein>
<keyword evidence="7 8" id="KW-0501">Molybdenum cofactor biosynthesis</keyword>
<keyword evidence="4 8" id="KW-0547">Nucleotide-binding</keyword>